<sequence length="919" mass="102279">MERAALPSPSRILALPYILLLFKIYRSLSAECSEIPYSTILYKLPSDFNVTCGQLPLLNTSQLSKASALFTPILISKERSFAWGLLTSGREASPSVPVCSLSIVCFSCKTYYVVWSACCDEQGEAFSSARTLILGNQRNLRLLDNEGFGLWSTATQNVESIELLETGNLLFFDSRNTIIWQSFNYPSNTLLPGQILTAGMALTAGKYSISMASGGLGFYVKVLNTRLPYLVLNSTWGLSDIRALAKPLCSVSSLVYTSDGSSLIMEIDTDNKASPCYNVSSENTISRFNQTISSNQSNNKSGGFRFLRLDDNGELRTYADDDVDFSWFNQGNGSEGKDYCGLPDYCGNFGICEPRGHCACANTSMSKTLNHPTFEDYILEKPDVSGCPQMHDVNCSSIDFVYQMFTLQDLDYFPHRYMPLSGSKFSMQECLESCKQNCSCSVAFYNNLSSVCHQYDKILSMQRMRNGSNHLVFIKISQQMNSTENHLQPHAFANHRLNFIAVAIIFGVSLIVCLVVFLWVYKHYGSWNDEMDAHDGSRSIDDDAVLGSLSRLPPRYTYKELQQITRGFAVKLGQGSFGSVYEGTLDDGGKIAVKRLEGTRQGDKEFRAEVASLAGISHVNLVKLIGFCAEKGHRMLIYDYMTNGSLDRWLARGDEDRANLLSGGLEWKQRLSIAIDAARGLSYLHGESRERIFHFDVKPQNILLDENFVAKLSDFGLSKRLDRARSRTMTSMRGTPGYLAPEWLLQAAVSDKSDVYSFGMVLLELISGRRNVDHSGVKQENWFWPAWVVNKVVSGLWLDIRMELSSRAWPAQNIPEGERAIKVALWCLQEDPKSRPTMSTVLRMLEGLVHVADPPLEMRLTLEAQARLLASCNSRHCFPSADASAGPDTPLTSKSSSKDLNMPTTSPHDVSTPSSPCSN</sequence>
<evidence type="ECO:0000256" key="4">
    <source>
        <dbReference type="ARBA" id="ARBA00022536"/>
    </source>
</evidence>
<dbReference type="InterPro" id="IPR011009">
    <property type="entry name" value="Kinase-like_dom_sf"/>
</dbReference>
<dbReference type="GO" id="GO:0016020">
    <property type="term" value="C:membrane"/>
    <property type="evidence" value="ECO:0007669"/>
    <property type="project" value="UniProtKB-SubCell"/>
</dbReference>
<dbReference type="OMA" id="GEPSWIM"/>
<evidence type="ECO:0000259" key="24">
    <source>
        <dbReference type="PROSITE" id="PS50011"/>
    </source>
</evidence>
<keyword evidence="13 22" id="KW-1133">Transmembrane helix</keyword>
<keyword evidence="14 22" id="KW-0472">Membrane</keyword>
<dbReference type="SMART" id="SM00220">
    <property type="entry name" value="S_TKc"/>
    <property type="match status" value="1"/>
</dbReference>
<feature type="domain" description="Protein kinase" evidence="24">
    <location>
        <begin position="566"/>
        <end position="849"/>
    </location>
</feature>
<evidence type="ECO:0000256" key="5">
    <source>
        <dbReference type="ARBA" id="ARBA00022553"/>
    </source>
</evidence>
<evidence type="ECO:0000256" key="2">
    <source>
        <dbReference type="ARBA" id="ARBA00012513"/>
    </source>
</evidence>
<evidence type="ECO:0000256" key="14">
    <source>
        <dbReference type="ARBA" id="ARBA00023136"/>
    </source>
</evidence>
<keyword evidence="16" id="KW-0675">Receptor</keyword>
<dbReference type="Pfam" id="PF00069">
    <property type="entry name" value="Pkinase"/>
    <property type="match status" value="1"/>
</dbReference>
<evidence type="ECO:0000313" key="26">
    <source>
        <dbReference type="EMBL" id="KAH7404298.1"/>
    </source>
</evidence>
<dbReference type="SUPFAM" id="SSF56112">
    <property type="entry name" value="Protein kinase-like (PK-like)"/>
    <property type="match status" value="1"/>
</dbReference>
<accession>A0A8T2T680</accession>
<dbReference type="Proteomes" id="UP000825935">
    <property type="component" value="Chromosome 15"/>
</dbReference>
<keyword evidence="11" id="KW-0418">Kinase</keyword>
<comment type="caution">
    <text evidence="26">The sequence shown here is derived from an EMBL/GenBank/DDBJ whole genome shotgun (WGS) entry which is preliminary data.</text>
</comment>
<feature type="chain" id="PRO_5035728668" description="non-specific serine/threonine protein kinase" evidence="23">
    <location>
        <begin position="30"/>
        <end position="919"/>
    </location>
</feature>
<dbReference type="PROSITE" id="PS50011">
    <property type="entry name" value="PROTEIN_KINASE_DOM"/>
    <property type="match status" value="1"/>
</dbReference>
<dbReference type="OrthoDB" id="1892253at2759"/>
<comment type="catalytic activity">
    <reaction evidence="19">
        <text>L-seryl-[protein] + ATP = O-phospho-L-seryl-[protein] + ADP + H(+)</text>
        <dbReference type="Rhea" id="RHEA:17989"/>
        <dbReference type="Rhea" id="RHEA-COMP:9863"/>
        <dbReference type="Rhea" id="RHEA-COMP:11604"/>
        <dbReference type="ChEBI" id="CHEBI:15378"/>
        <dbReference type="ChEBI" id="CHEBI:29999"/>
        <dbReference type="ChEBI" id="CHEBI:30616"/>
        <dbReference type="ChEBI" id="CHEBI:83421"/>
        <dbReference type="ChEBI" id="CHEBI:456216"/>
        <dbReference type="EC" id="2.7.11.1"/>
    </reaction>
</comment>
<dbReference type="InterPro" id="IPR017441">
    <property type="entry name" value="Protein_kinase_ATP_BS"/>
</dbReference>
<keyword evidence="6" id="KW-0808">Transferase</keyword>
<evidence type="ECO:0000256" key="3">
    <source>
        <dbReference type="ARBA" id="ARBA00022527"/>
    </source>
</evidence>
<evidence type="ECO:0000256" key="8">
    <source>
        <dbReference type="ARBA" id="ARBA00022729"/>
    </source>
</evidence>
<evidence type="ECO:0000256" key="13">
    <source>
        <dbReference type="ARBA" id="ARBA00022989"/>
    </source>
</evidence>
<dbReference type="GO" id="GO:0030246">
    <property type="term" value="F:carbohydrate binding"/>
    <property type="evidence" value="ECO:0007669"/>
    <property type="project" value="UniProtKB-KW"/>
</dbReference>
<feature type="compositionally biased region" description="Polar residues" evidence="21">
    <location>
        <begin position="890"/>
        <end position="919"/>
    </location>
</feature>
<proteinExistence type="predicted"/>
<dbReference type="PROSITE" id="PS00108">
    <property type="entry name" value="PROTEIN_KINASE_ST"/>
    <property type="match status" value="1"/>
</dbReference>
<keyword evidence="3" id="KW-0723">Serine/threonine-protein kinase</keyword>
<dbReference type="Pfam" id="PF01453">
    <property type="entry name" value="B_lectin"/>
    <property type="match status" value="1"/>
</dbReference>
<dbReference type="Gene3D" id="3.30.200.20">
    <property type="entry name" value="Phosphorylase Kinase, domain 1"/>
    <property type="match status" value="1"/>
</dbReference>
<keyword evidence="8 23" id="KW-0732">Signal</keyword>
<dbReference type="AlphaFoldDB" id="A0A8T2T680"/>
<dbReference type="PIRSF" id="PIRSF000641">
    <property type="entry name" value="SRK"/>
    <property type="match status" value="1"/>
</dbReference>
<evidence type="ECO:0000256" key="6">
    <source>
        <dbReference type="ARBA" id="ARBA00022679"/>
    </source>
</evidence>
<evidence type="ECO:0000256" key="15">
    <source>
        <dbReference type="ARBA" id="ARBA00023157"/>
    </source>
</evidence>
<evidence type="ECO:0000256" key="20">
    <source>
        <dbReference type="PROSITE-ProRule" id="PRU10141"/>
    </source>
</evidence>
<dbReference type="SUPFAM" id="SSF51110">
    <property type="entry name" value="alpha-D-mannose-specific plant lectins"/>
    <property type="match status" value="1"/>
</dbReference>
<evidence type="ECO:0000256" key="23">
    <source>
        <dbReference type="SAM" id="SignalP"/>
    </source>
</evidence>
<evidence type="ECO:0000256" key="12">
    <source>
        <dbReference type="ARBA" id="ARBA00022840"/>
    </source>
</evidence>
<name>A0A8T2T680_CERRI</name>
<keyword evidence="7 22" id="KW-0812">Transmembrane</keyword>
<dbReference type="EC" id="2.7.11.1" evidence="2"/>
<keyword evidence="5" id="KW-0597">Phosphoprotein</keyword>
<keyword evidence="4" id="KW-0245">EGF-like domain</keyword>
<reference evidence="26" key="1">
    <citation type="submission" date="2021-08" db="EMBL/GenBank/DDBJ databases">
        <title>WGS assembly of Ceratopteris richardii.</title>
        <authorList>
            <person name="Marchant D.B."/>
            <person name="Chen G."/>
            <person name="Jenkins J."/>
            <person name="Shu S."/>
            <person name="Leebens-Mack J."/>
            <person name="Grimwood J."/>
            <person name="Schmutz J."/>
            <person name="Soltis P."/>
            <person name="Soltis D."/>
            <person name="Chen Z.-H."/>
        </authorList>
    </citation>
    <scope>NUCLEOTIDE SEQUENCE</scope>
    <source>
        <strain evidence="26">Whitten #5841</strain>
        <tissue evidence="26">Leaf</tissue>
    </source>
</reference>
<evidence type="ECO:0000256" key="7">
    <source>
        <dbReference type="ARBA" id="ARBA00022692"/>
    </source>
</evidence>
<keyword evidence="17" id="KW-0325">Glycoprotein</keyword>
<dbReference type="PANTHER" id="PTHR47976">
    <property type="entry name" value="G-TYPE LECTIN S-RECEPTOR-LIKE SERINE/THREONINE-PROTEIN KINASE SD2-5"/>
    <property type="match status" value="1"/>
</dbReference>
<keyword evidence="9" id="KW-0430">Lectin</keyword>
<dbReference type="SMART" id="SM00108">
    <property type="entry name" value="B_lectin"/>
    <property type="match status" value="1"/>
</dbReference>
<dbReference type="InterPro" id="IPR000719">
    <property type="entry name" value="Prot_kinase_dom"/>
</dbReference>
<dbReference type="FunFam" id="3.30.200.20:FF:000178">
    <property type="entry name" value="serine/threonine-protein kinase PBS1-like"/>
    <property type="match status" value="1"/>
</dbReference>
<evidence type="ECO:0000256" key="18">
    <source>
        <dbReference type="ARBA" id="ARBA00047899"/>
    </source>
</evidence>
<feature type="transmembrane region" description="Helical" evidence="22">
    <location>
        <begin position="499"/>
        <end position="521"/>
    </location>
</feature>
<evidence type="ECO:0000256" key="11">
    <source>
        <dbReference type="ARBA" id="ARBA00022777"/>
    </source>
</evidence>
<dbReference type="InterPro" id="IPR024171">
    <property type="entry name" value="SRK-like_kinase"/>
</dbReference>
<dbReference type="PROSITE" id="PS00107">
    <property type="entry name" value="PROTEIN_KINASE_ATP"/>
    <property type="match status" value="1"/>
</dbReference>
<keyword evidence="15" id="KW-1015">Disulfide bond</keyword>
<organism evidence="26 27">
    <name type="scientific">Ceratopteris richardii</name>
    <name type="common">Triangle waterfern</name>
    <dbReference type="NCBI Taxonomy" id="49495"/>
    <lineage>
        <taxon>Eukaryota</taxon>
        <taxon>Viridiplantae</taxon>
        <taxon>Streptophyta</taxon>
        <taxon>Embryophyta</taxon>
        <taxon>Tracheophyta</taxon>
        <taxon>Polypodiopsida</taxon>
        <taxon>Polypodiidae</taxon>
        <taxon>Polypodiales</taxon>
        <taxon>Pteridineae</taxon>
        <taxon>Pteridaceae</taxon>
        <taxon>Parkerioideae</taxon>
        <taxon>Ceratopteris</taxon>
    </lineage>
</organism>
<evidence type="ECO:0000256" key="21">
    <source>
        <dbReference type="SAM" id="MobiDB-lite"/>
    </source>
</evidence>
<feature type="region of interest" description="Disordered" evidence="21">
    <location>
        <begin position="881"/>
        <end position="919"/>
    </location>
</feature>
<evidence type="ECO:0000259" key="25">
    <source>
        <dbReference type="PROSITE" id="PS50927"/>
    </source>
</evidence>
<dbReference type="GO" id="GO:0004674">
    <property type="term" value="F:protein serine/threonine kinase activity"/>
    <property type="evidence" value="ECO:0007669"/>
    <property type="project" value="UniProtKB-KW"/>
</dbReference>
<protein>
    <recommendedName>
        <fullName evidence="2">non-specific serine/threonine protein kinase</fullName>
        <ecNumber evidence="2">2.7.11.1</ecNumber>
    </recommendedName>
</protein>
<feature type="signal peptide" evidence="23">
    <location>
        <begin position="1"/>
        <end position="29"/>
    </location>
</feature>
<dbReference type="EMBL" id="CM035420">
    <property type="protein sequence ID" value="KAH7404298.1"/>
    <property type="molecule type" value="Genomic_DNA"/>
</dbReference>
<dbReference type="GO" id="GO:0005524">
    <property type="term" value="F:ATP binding"/>
    <property type="evidence" value="ECO:0007669"/>
    <property type="project" value="UniProtKB-UniRule"/>
</dbReference>
<evidence type="ECO:0000256" key="17">
    <source>
        <dbReference type="ARBA" id="ARBA00023180"/>
    </source>
</evidence>
<keyword evidence="10 20" id="KW-0547">Nucleotide-binding</keyword>
<keyword evidence="27" id="KW-1185">Reference proteome</keyword>
<evidence type="ECO:0000256" key="19">
    <source>
        <dbReference type="ARBA" id="ARBA00048679"/>
    </source>
</evidence>
<dbReference type="InterPro" id="IPR001480">
    <property type="entry name" value="Bulb-type_lectin_dom"/>
</dbReference>
<evidence type="ECO:0000256" key="9">
    <source>
        <dbReference type="ARBA" id="ARBA00022734"/>
    </source>
</evidence>
<comment type="catalytic activity">
    <reaction evidence="18">
        <text>L-threonyl-[protein] + ATP = O-phospho-L-threonyl-[protein] + ADP + H(+)</text>
        <dbReference type="Rhea" id="RHEA:46608"/>
        <dbReference type="Rhea" id="RHEA-COMP:11060"/>
        <dbReference type="Rhea" id="RHEA-COMP:11605"/>
        <dbReference type="ChEBI" id="CHEBI:15378"/>
        <dbReference type="ChEBI" id="CHEBI:30013"/>
        <dbReference type="ChEBI" id="CHEBI:30616"/>
        <dbReference type="ChEBI" id="CHEBI:61977"/>
        <dbReference type="ChEBI" id="CHEBI:456216"/>
        <dbReference type="EC" id="2.7.11.1"/>
    </reaction>
</comment>
<dbReference type="InterPro" id="IPR036426">
    <property type="entry name" value="Bulb-type_lectin_dom_sf"/>
</dbReference>
<evidence type="ECO:0000256" key="22">
    <source>
        <dbReference type="SAM" id="Phobius"/>
    </source>
</evidence>
<evidence type="ECO:0000256" key="1">
    <source>
        <dbReference type="ARBA" id="ARBA00004479"/>
    </source>
</evidence>
<dbReference type="Gene3D" id="2.90.10.10">
    <property type="entry name" value="Bulb-type lectin domain"/>
    <property type="match status" value="1"/>
</dbReference>
<dbReference type="InterPro" id="IPR008271">
    <property type="entry name" value="Ser/Thr_kinase_AS"/>
</dbReference>
<dbReference type="CDD" id="cd14066">
    <property type="entry name" value="STKc_IRAK"/>
    <property type="match status" value="1"/>
</dbReference>
<dbReference type="Gene3D" id="1.10.510.10">
    <property type="entry name" value="Transferase(Phosphotransferase) domain 1"/>
    <property type="match status" value="1"/>
</dbReference>
<dbReference type="FunFam" id="1.10.510.10:FF:000248">
    <property type="entry name" value="S-receptor-like kinase 5"/>
    <property type="match status" value="1"/>
</dbReference>
<evidence type="ECO:0000256" key="10">
    <source>
        <dbReference type="ARBA" id="ARBA00022741"/>
    </source>
</evidence>
<feature type="domain" description="Bulb-type lectin" evidence="25">
    <location>
        <begin position="48"/>
        <end position="184"/>
    </location>
</feature>
<gene>
    <name evidence="26" type="ORF">KP509_15G020300</name>
</gene>
<dbReference type="PROSITE" id="PS50927">
    <property type="entry name" value="BULB_LECTIN"/>
    <property type="match status" value="1"/>
</dbReference>
<feature type="binding site" evidence="20">
    <location>
        <position position="594"/>
    </location>
    <ligand>
        <name>ATP</name>
        <dbReference type="ChEBI" id="CHEBI:30616"/>
    </ligand>
</feature>
<comment type="subcellular location">
    <subcellularLocation>
        <location evidence="1">Membrane</location>
        <topology evidence="1">Single-pass type I membrane protein</topology>
    </subcellularLocation>
</comment>
<evidence type="ECO:0000313" key="27">
    <source>
        <dbReference type="Proteomes" id="UP000825935"/>
    </source>
</evidence>
<evidence type="ECO:0000256" key="16">
    <source>
        <dbReference type="ARBA" id="ARBA00023170"/>
    </source>
</evidence>
<dbReference type="InterPro" id="IPR051343">
    <property type="entry name" value="G-type_lectin_kinases/EP1-like"/>
</dbReference>
<keyword evidence="12 20" id="KW-0067">ATP-binding</keyword>